<dbReference type="RefSeq" id="WP_077713942.1">
    <property type="nucleotide sequence ID" value="NZ_CP019698.1"/>
</dbReference>
<dbReference type="EMBL" id="CP019698">
    <property type="protein sequence ID" value="AQS58915.1"/>
    <property type="molecule type" value="Genomic_DNA"/>
</dbReference>
<name>A0A1S6IVV8_9FIRM</name>
<evidence type="ECO:0000313" key="2">
    <source>
        <dbReference type="Proteomes" id="UP000189464"/>
    </source>
</evidence>
<gene>
    <name evidence="1" type="ORF">B0537_07345</name>
</gene>
<organism evidence="1 2">
    <name type="scientific">Desulforamulus ferrireducens</name>
    <dbReference type="NCBI Taxonomy" id="1833852"/>
    <lineage>
        <taxon>Bacteria</taxon>
        <taxon>Bacillati</taxon>
        <taxon>Bacillota</taxon>
        <taxon>Clostridia</taxon>
        <taxon>Eubacteriales</taxon>
        <taxon>Peptococcaceae</taxon>
        <taxon>Desulforamulus</taxon>
    </lineage>
</organism>
<sequence>MMNAHILDMTRKLSLSYEIALSIGGSLDLGEMMKRFLKTVVRKGEAYRGLVWLLDGEEPTLVSAVGS</sequence>
<protein>
    <submittedName>
        <fullName evidence="1">Uncharacterized protein</fullName>
    </submittedName>
</protein>
<dbReference type="AlphaFoldDB" id="A0A1S6IVV8"/>
<dbReference type="OrthoDB" id="9928982at2"/>
<proteinExistence type="predicted"/>
<dbReference type="Gene3D" id="3.30.450.40">
    <property type="match status" value="1"/>
</dbReference>
<dbReference type="STRING" id="1833852.B0537_07345"/>
<dbReference type="SUPFAM" id="SSF55781">
    <property type="entry name" value="GAF domain-like"/>
    <property type="match status" value="1"/>
</dbReference>
<keyword evidence="2" id="KW-1185">Reference proteome</keyword>
<evidence type="ECO:0000313" key="1">
    <source>
        <dbReference type="EMBL" id="AQS58915.1"/>
    </source>
</evidence>
<dbReference type="Proteomes" id="UP000189464">
    <property type="component" value="Chromosome"/>
</dbReference>
<dbReference type="InterPro" id="IPR029016">
    <property type="entry name" value="GAF-like_dom_sf"/>
</dbReference>
<accession>A0A1S6IVV8</accession>
<reference evidence="1 2" key="1">
    <citation type="journal article" date="2016" name="Int. J. Syst. Evol. Microbiol.">
        <title>Desulfotomaculum ferrireducens sp. nov., a moderately thermophilic sulfate-reducing and dissimilatory Fe(III)-reducing bacterium isolated from compost.</title>
        <authorList>
            <person name="Yang G."/>
            <person name="Guo J."/>
            <person name="Zhuang L."/>
            <person name="Yuan Y."/>
            <person name="Zhou S."/>
        </authorList>
    </citation>
    <scope>NUCLEOTIDE SEQUENCE [LARGE SCALE GENOMIC DNA]</scope>
    <source>
        <strain evidence="1 2">GSS09</strain>
    </source>
</reference>
<dbReference type="KEGG" id="dfg:B0537_07345"/>